<protein>
    <submittedName>
        <fullName evidence="2">Uncharacterized protein</fullName>
    </submittedName>
</protein>
<comment type="caution">
    <text evidence="2">The sequence shown here is derived from an EMBL/GenBank/DDBJ whole genome shotgun (WGS) entry which is preliminary data.</text>
</comment>
<dbReference type="Gene3D" id="1.10.287.1490">
    <property type="match status" value="1"/>
</dbReference>
<reference evidence="2" key="1">
    <citation type="submission" date="2022-07" db="EMBL/GenBank/DDBJ databases">
        <title>Fungi with potential for degradation of polypropylene.</title>
        <authorList>
            <person name="Gostincar C."/>
        </authorList>
    </citation>
    <scope>NUCLEOTIDE SEQUENCE</scope>
    <source>
        <strain evidence="2">EXF-13287</strain>
    </source>
</reference>
<name>A0AA38SDQ0_9PEZI</name>
<gene>
    <name evidence="2" type="ORF">NKR19_g640</name>
</gene>
<evidence type="ECO:0000256" key="1">
    <source>
        <dbReference type="SAM" id="Coils"/>
    </source>
</evidence>
<proteinExistence type="predicted"/>
<feature type="coiled-coil region" evidence="1">
    <location>
        <begin position="228"/>
        <end position="255"/>
    </location>
</feature>
<keyword evidence="1" id="KW-0175">Coiled coil</keyword>
<dbReference type="EMBL" id="JANBVN010000005">
    <property type="protein sequence ID" value="KAJ9165190.1"/>
    <property type="molecule type" value="Genomic_DNA"/>
</dbReference>
<keyword evidence="3" id="KW-1185">Reference proteome</keyword>
<accession>A0AA38SDQ0</accession>
<organism evidence="2 3">
    <name type="scientific">Coniochaeta hoffmannii</name>
    <dbReference type="NCBI Taxonomy" id="91930"/>
    <lineage>
        <taxon>Eukaryota</taxon>
        <taxon>Fungi</taxon>
        <taxon>Dikarya</taxon>
        <taxon>Ascomycota</taxon>
        <taxon>Pezizomycotina</taxon>
        <taxon>Sordariomycetes</taxon>
        <taxon>Sordariomycetidae</taxon>
        <taxon>Coniochaetales</taxon>
        <taxon>Coniochaetaceae</taxon>
        <taxon>Coniochaeta</taxon>
    </lineage>
</organism>
<sequence>MALVLRSSGTDPGLVSLSLKIQNLQSQLQHLKTETETLRLDYRAKCSASLTDATTKLLKLTENVCDADREIIYWYEHGKALRIMLRPLGIKKKTSAIVERRTSRLRTQVVSVGREFGSASAACGESLARVQTLNRRINEYNKSDIGGALSRANELMSGFDVGTKEVELKIAEKELECGRVSEDIAEKEEGIDRLRESRARTQSARDDAAVAAAAVELDNEADQLLSVQNALSSQLSSLESEIQALQSQLPALTSQRSQYQEVTGSISSLQGECLEMRSGANELSAQLLGDRKQLTGAKLRVDKIAADLRSVEFASTRRQITGQLTEILHDLGNVGGAAVAMSHRKRLEQTRSLIFRIGSSTPKVLMILERAT</sequence>
<dbReference type="AlphaFoldDB" id="A0AA38SDQ0"/>
<dbReference type="Proteomes" id="UP001174691">
    <property type="component" value="Unassembled WGS sequence"/>
</dbReference>
<evidence type="ECO:0000313" key="2">
    <source>
        <dbReference type="EMBL" id="KAJ9165190.1"/>
    </source>
</evidence>
<feature type="coiled-coil region" evidence="1">
    <location>
        <begin position="14"/>
        <end position="41"/>
    </location>
</feature>
<evidence type="ECO:0000313" key="3">
    <source>
        <dbReference type="Proteomes" id="UP001174691"/>
    </source>
</evidence>